<keyword evidence="2" id="KW-0813">Transport</keyword>
<evidence type="ECO:0000313" key="6">
    <source>
        <dbReference type="EMBL" id="WDF83008.1"/>
    </source>
</evidence>
<reference evidence="6 7" key="1">
    <citation type="submission" date="2023-02" db="EMBL/GenBank/DDBJ databases">
        <title>Genome sequence of Lacticaseibacillus sp. KACC 23028.</title>
        <authorList>
            <person name="Kim S."/>
            <person name="Heo J."/>
            <person name="Kwon S.-W."/>
        </authorList>
    </citation>
    <scope>NUCLEOTIDE SEQUENCE [LARGE SCALE GENOMIC DNA]</scope>
    <source>
        <strain evidence="6 7">KACC 23028</strain>
    </source>
</reference>
<gene>
    <name evidence="6" type="ORF">PQ472_01830</name>
</gene>
<evidence type="ECO:0000256" key="3">
    <source>
        <dbReference type="ARBA" id="ARBA00022741"/>
    </source>
</evidence>
<dbReference type="RefSeq" id="WP_274260853.1">
    <property type="nucleotide sequence ID" value="NZ_CP117884.1"/>
</dbReference>
<proteinExistence type="inferred from homology"/>
<dbReference type="GO" id="GO:0005524">
    <property type="term" value="F:ATP binding"/>
    <property type="evidence" value="ECO:0007669"/>
    <property type="project" value="UniProtKB-KW"/>
</dbReference>
<organism evidence="6 7">
    <name type="scientific">Lacticaseibacillus pabuli</name>
    <dbReference type="NCBI Taxonomy" id="3025672"/>
    <lineage>
        <taxon>Bacteria</taxon>
        <taxon>Bacillati</taxon>
        <taxon>Bacillota</taxon>
        <taxon>Bacilli</taxon>
        <taxon>Lactobacillales</taxon>
        <taxon>Lactobacillaceae</taxon>
        <taxon>Lacticaseibacillus</taxon>
    </lineage>
</organism>
<dbReference type="Gene3D" id="3.40.50.300">
    <property type="entry name" value="P-loop containing nucleotide triphosphate hydrolases"/>
    <property type="match status" value="1"/>
</dbReference>
<name>A0ABY7WS51_9LACO</name>
<feature type="domain" description="ABC transporter" evidence="5">
    <location>
        <begin position="4"/>
        <end position="223"/>
    </location>
</feature>
<dbReference type="InterPro" id="IPR027417">
    <property type="entry name" value="P-loop_NTPase"/>
</dbReference>
<dbReference type="SUPFAM" id="SSF52540">
    <property type="entry name" value="P-loop containing nucleoside triphosphate hydrolases"/>
    <property type="match status" value="1"/>
</dbReference>
<dbReference type="PANTHER" id="PTHR42734">
    <property type="entry name" value="METAL TRANSPORT SYSTEM ATP-BINDING PROTEIN TM_0124-RELATED"/>
    <property type="match status" value="1"/>
</dbReference>
<evidence type="ECO:0000256" key="1">
    <source>
        <dbReference type="ARBA" id="ARBA00005417"/>
    </source>
</evidence>
<keyword evidence="3" id="KW-0547">Nucleotide-binding</keyword>
<dbReference type="Pfam" id="PF00005">
    <property type="entry name" value="ABC_tran"/>
    <property type="match status" value="1"/>
</dbReference>
<evidence type="ECO:0000259" key="5">
    <source>
        <dbReference type="PROSITE" id="PS50893"/>
    </source>
</evidence>
<sequence>MNLLEVRDVGIAFGDRTLYQHLSFDLKAGTTLALLGPNGVGKTSLIRALLGKISTTGGKITWPQGTPRIAYVPQLRSDGPGGALSIAEFVGLSFDQGLRPWLTRSEKQQVAAVLARCNLTHLARQRMSDASGGEQQRAYLAQALIRQPELLILDESTANMDVDAKEVIMRTVADEQQRRGTTVIMVTHDLPLAGEFADAALTLSRGSDRAAYSADVPDAIGGVAS</sequence>
<protein>
    <submittedName>
        <fullName evidence="6">ATP-binding cassette domain-containing protein</fullName>
    </submittedName>
</protein>
<dbReference type="InterPro" id="IPR003439">
    <property type="entry name" value="ABC_transporter-like_ATP-bd"/>
</dbReference>
<accession>A0ABY7WS51</accession>
<dbReference type="Proteomes" id="UP001220377">
    <property type="component" value="Chromosome"/>
</dbReference>
<evidence type="ECO:0000313" key="7">
    <source>
        <dbReference type="Proteomes" id="UP001220377"/>
    </source>
</evidence>
<dbReference type="InterPro" id="IPR050153">
    <property type="entry name" value="Metal_Ion_Import_ABC"/>
</dbReference>
<dbReference type="PROSITE" id="PS50893">
    <property type="entry name" value="ABC_TRANSPORTER_2"/>
    <property type="match status" value="1"/>
</dbReference>
<comment type="similarity">
    <text evidence="1">Belongs to the ABC transporter superfamily.</text>
</comment>
<dbReference type="SMART" id="SM00382">
    <property type="entry name" value="AAA"/>
    <property type="match status" value="1"/>
</dbReference>
<keyword evidence="7" id="KW-1185">Reference proteome</keyword>
<evidence type="ECO:0000256" key="2">
    <source>
        <dbReference type="ARBA" id="ARBA00022448"/>
    </source>
</evidence>
<dbReference type="InterPro" id="IPR003593">
    <property type="entry name" value="AAA+_ATPase"/>
</dbReference>
<dbReference type="EMBL" id="CP117884">
    <property type="protein sequence ID" value="WDF83008.1"/>
    <property type="molecule type" value="Genomic_DNA"/>
</dbReference>
<evidence type="ECO:0000256" key="4">
    <source>
        <dbReference type="ARBA" id="ARBA00022840"/>
    </source>
</evidence>
<keyword evidence="4 6" id="KW-0067">ATP-binding</keyword>
<dbReference type="PANTHER" id="PTHR42734:SF17">
    <property type="entry name" value="METAL TRANSPORT SYSTEM ATP-BINDING PROTEIN TM_0124-RELATED"/>
    <property type="match status" value="1"/>
</dbReference>